<feature type="compositionally biased region" description="Polar residues" evidence="1">
    <location>
        <begin position="172"/>
        <end position="199"/>
    </location>
</feature>
<evidence type="ECO:0008006" key="4">
    <source>
        <dbReference type="Google" id="ProtNLM"/>
    </source>
</evidence>
<gene>
    <name evidence="2" type="ORF">G4B88_018053</name>
</gene>
<reference evidence="2 3" key="1">
    <citation type="journal article" date="2020" name="bioRxiv">
        <title>Sequence and annotation of 42 cannabis genomes reveals extensive copy number variation in cannabinoid synthesis and pathogen resistance genes.</title>
        <authorList>
            <person name="Mckernan K.J."/>
            <person name="Helbert Y."/>
            <person name="Kane L.T."/>
            <person name="Ebling H."/>
            <person name="Zhang L."/>
            <person name="Liu B."/>
            <person name="Eaton Z."/>
            <person name="Mclaughlin S."/>
            <person name="Kingan S."/>
            <person name="Baybayan P."/>
            <person name="Concepcion G."/>
            <person name="Jordan M."/>
            <person name="Riva A."/>
            <person name="Barbazuk W."/>
            <person name="Harkins T."/>
        </authorList>
    </citation>
    <scope>NUCLEOTIDE SEQUENCE [LARGE SCALE GENOMIC DNA]</scope>
    <source>
        <strain evidence="3">cv. Jamaican Lion 4</strain>
        <tissue evidence="2">Leaf</tissue>
    </source>
</reference>
<feature type="compositionally biased region" description="Polar residues" evidence="1">
    <location>
        <begin position="142"/>
        <end position="160"/>
    </location>
</feature>
<proteinExistence type="predicted"/>
<accession>A0A7J6E9N8</accession>
<feature type="compositionally biased region" description="Low complexity" evidence="1">
    <location>
        <begin position="161"/>
        <end position="171"/>
    </location>
</feature>
<dbReference type="EMBL" id="JAATIQ010000460">
    <property type="protein sequence ID" value="KAF4355163.1"/>
    <property type="molecule type" value="Genomic_DNA"/>
</dbReference>
<organism evidence="2 3">
    <name type="scientific">Cannabis sativa</name>
    <name type="common">Hemp</name>
    <name type="synonym">Marijuana</name>
    <dbReference type="NCBI Taxonomy" id="3483"/>
    <lineage>
        <taxon>Eukaryota</taxon>
        <taxon>Viridiplantae</taxon>
        <taxon>Streptophyta</taxon>
        <taxon>Embryophyta</taxon>
        <taxon>Tracheophyta</taxon>
        <taxon>Spermatophyta</taxon>
        <taxon>Magnoliopsida</taxon>
        <taxon>eudicotyledons</taxon>
        <taxon>Gunneridae</taxon>
        <taxon>Pentapetalae</taxon>
        <taxon>rosids</taxon>
        <taxon>fabids</taxon>
        <taxon>Rosales</taxon>
        <taxon>Cannabaceae</taxon>
        <taxon>Cannabis</taxon>
    </lineage>
</organism>
<evidence type="ECO:0000313" key="2">
    <source>
        <dbReference type="EMBL" id="KAF4355163.1"/>
    </source>
</evidence>
<dbReference type="Proteomes" id="UP000583929">
    <property type="component" value="Unassembled WGS sequence"/>
</dbReference>
<comment type="caution">
    <text evidence="2">The sequence shown here is derived from an EMBL/GenBank/DDBJ whole genome shotgun (WGS) entry which is preliminary data.</text>
</comment>
<evidence type="ECO:0000256" key="1">
    <source>
        <dbReference type="SAM" id="MobiDB-lite"/>
    </source>
</evidence>
<feature type="compositionally biased region" description="Basic and acidic residues" evidence="1">
    <location>
        <begin position="121"/>
        <end position="138"/>
    </location>
</feature>
<dbReference type="AlphaFoldDB" id="A0A7J6E9N8"/>
<sequence>MSVRVICKFGLNNWSSGLESLRSSFGKKKFNDSGEELIHSFKRALIGVFDGLRQGDMTVNEFYMKFVELSSYAYPGVVDQPLVIEQFMRRLRPAIRGPIAPLTFNNLTECVTAALRTEAHVEGNEKKNTNRGRGSDRKMTKKNQGQWTNQSQSSSYGFTPQSGQQSQYQHQFRPQGSGFNMGYSQGFQTPVPSGSQRGYNQGGGSGASTSYPSQGRGKAKAKSSAQAYALGGQFQICLEVDTMKLVWRSKLELSEYQLVSIVITTILCRVTIPERISVVESLIIFVMLQSVNIASKTGCRRLPALTIVSAACRRALRRG</sequence>
<protein>
    <recommendedName>
        <fullName evidence="4">Retrotransposon gag domain-containing protein</fullName>
    </recommendedName>
</protein>
<name>A0A7J6E9N8_CANSA</name>
<keyword evidence="3" id="KW-1185">Reference proteome</keyword>
<feature type="region of interest" description="Disordered" evidence="1">
    <location>
        <begin position="121"/>
        <end position="218"/>
    </location>
</feature>
<evidence type="ECO:0000313" key="3">
    <source>
        <dbReference type="Proteomes" id="UP000583929"/>
    </source>
</evidence>